<dbReference type="InterPro" id="IPR003369">
    <property type="entry name" value="TatA/B/E"/>
</dbReference>
<dbReference type="GO" id="GO:0008320">
    <property type="term" value="F:protein transmembrane transporter activity"/>
    <property type="evidence" value="ECO:0007669"/>
    <property type="project" value="InterPro"/>
</dbReference>
<organism evidence="10">
    <name type="scientific">freshwater metagenome</name>
    <dbReference type="NCBI Taxonomy" id="449393"/>
    <lineage>
        <taxon>unclassified sequences</taxon>
        <taxon>metagenomes</taxon>
        <taxon>ecological metagenomes</taxon>
    </lineage>
</organism>
<evidence type="ECO:0000256" key="5">
    <source>
        <dbReference type="ARBA" id="ARBA00022927"/>
    </source>
</evidence>
<protein>
    <submittedName>
        <fullName evidence="10">Unannotated protein</fullName>
    </submittedName>
</protein>
<dbReference type="AlphaFoldDB" id="A0A6J6HNZ1"/>
<dbReference type="Pfam" id="PF02416">
    <property type="entry name" value="TatA_B_E"/>
    <property type="match status" value="1"/>
</dbReference>
<keyword evidence="4" id="KW-0812">Transmembrane</keyword>
<keyword evidence="2" id="KW-0813">Transport</keyword>
<evidence type="ECO:0000256" key="9">
    <source>
        <dbReference type="SAM" id="MobiDB-lite"/>
    </source>
</evidence>
<dbReference type="PANTHER" id="PTHR33162:SF1">
    <property type="entry name" value="SEC-INDEPENDENT PROTEIN TRANSLOCASE PROTEIN TATA, CHLOROPLASTIC"/>
    <property type="match status" value="1"/>
</dbReference>
<keyword evidence="7" id="KW-0811">Translocation</keyword>
<dbReference type="GO" id="GO:0016020">
    <property type="term" value="C:membrane"/>
    <property type="evidence" value="ECO:0007669"/>
    <property type="project" value="UniProtKB-SubCell"/>
</dbReference>
<dbReference type="NCBIfam" id="NF002377">
    <property type="entry name" value="PRK01371.1-4"/>
    <property type="match status" value="1"/>
</dbReference>
<keyword evidence="6" id="KW-1133">Transmembrane helix</keyword>
<evidence type="ECO:0000256" key="2">
    <source>
        <dbReference type="ARBA" id="ARBA00022448"/>
    </source>
</evidence>
<keyword evidence="8" id="KW-0472">Membrane</keyword>
<dbReference type="Gene3D" id="1.20.5.3310">
    <property type="match status" value="1"/>
</dbReference>
<dbReference type="EMBL" id="CAEZVF010000013">
    <property type="protein sequence ID" value="CAB4615611.1"/>
    <property type="molecule type" value="Genomic_DNA"/>
</dbReference>
<feature type="region of interest" description="Disordered" evidence="9">
    <location>
        <begin position="75"/>
        <end position="103"/>
    </location>
</feature>
<keyword evidence="5" id="KW-0653">Protein transport</keyword>
<dbReference type="PANTHER" id="PTHR33162">
    <property type="entry name" value="SEC-INDEPENDENT PROTEIN TRANSLOCASE PROTEIN TATA, CHLOROPLASTIC"/>
    <property type="match status" value="1"/>
</dbReference>
<evidence type="ECO:0000256" key="4">
    <source>
        <dbReference type="ARBA" id="ARBA00022692"/>
    </source>
</evidence>
<proteinExistence type="predicted"/>
<evidence type="ECO:0000256" key="1">
    <source>
        <dbReference type="ARBA" id="ARBA00004167"/>
    </source>
</evidence>
<evidence type="ECO:0000256" key="3">
    <source>
        <dbReference type="ARBA" id="ARBA00022475"/>
    </source>
</evidence>
<dbReference type="NCBIfam" id="TIGR01410">
    <property type="entry name" value="tatB"/>
    <property type="match status" value="1"/>
</dbReference>
<accession>A0A6J6HNZ1</accession>
<evidence type="ECO:0000256" key="7">
    <source>
        <dbReference type="ARBA" id="ARBA00023010"/>
    </source>
</evidence>
<dbReference type="PRINTS" id="PR01506">
    <property type="entry name" value="TATBPROTEIN"/>
</dbReference>
<evidence type="ECO:0000256" key="6">
    <source>
        <dbReference type="ARBA" id="ARBA00022989"/>
    </source>
</evidence>
<keyword evidence="3" id="KW-1003">Cell membrane</keyword>
<name>A0A6J6HNZ1_9ZZZZ</name>
<reference evidence="10" key="1">
    <citation type="submission" date="2020-05" db="EMBL/GenBank/DDBJ databases">
        <authorList>
            <person name="Chiriac C."/>
            <person name="Salcher M."/>
            <person name="Ghai R."/>
            <person name="Kavagutti S V."/>
        </authorList>
    </citation>
    <scope>NUCLEOTIDE SEQUENCE</scope>
</reference>
<dbReference type="GO" id="GO:0043953">
    <property type="term" value="P:protein transport by the Tat complex"/>
    <property type="evidence" value="ECO:0007669"/>
    <property type="project" value="InterPro"/>
</dbReference>
<comment type="subcellular location">
    <subcellularLocation>
        <location evidence="1">Membrane</location>
        <topology evidence="1">Single-pass membrane protein</topology>
    </subcellularLocation>
</comment>
<gene>
    <name evidence="10" type="ORF">UFOPK1939_00172</name>
</gene>
<dbReference type="InterPro" id="IPR018448">
    <property type="entry name" value="TatB"/>
</dbReference>
<sequence length="103" mass="11092">MFDIGFGEFLVLAVLALFVFGPDKLPKAIADVTRMLKNLRQMAQGAKTEITSALDPQLQGLDLADLNPRTFVERTLNGTADPAVRPAATLPKGTPAPWDPDTT</sequence>
<evidence type="ECO:0000256" key="8">
    <source>
        <dbReference type="ARBA" id="ARBA00023136"/>
    </source>
</evidence>
<evidence type="ECO:0000313" key="10">
    <source>
        <dbReference type="EMBL" id="CAB4615611.1"/>
    </source>
</evidence>